<reference evidence="2 3" key="1">
    <citation type="journal article" date="2014" name="Genome Announc.">
        <title>Genome Sequence of a Promising Hydrogen-Producing Facultative Anaerobic Bacterium, Brevundimonas naejangsanensis Strain B1.</title>
        <authorList>
            <person name="Su H."/>
            <person name="Zhang T."/>
            <person name="Bao M."/>
            <person name="Jiang Y."/>
            <person name="Wang Y."/>
            <person name="Tan T."/>
        </authorList>
    </citation>
    <scope>NUCLEOTIDE SEQUENCE [LARGE SCALE GENOMIC DNA]</scope>
    <source>
        <strain evidence="2 3">B1</strain>
    </source>
</reference>
<evidence type="ECO:0000313" key="3">
    <source>
        <dbReference type="Proteomes" id="UP000077603"/>
    </source>
</evidence>
<feature type="compositionally biased region" description="Low complexity" evidence="1">
    <location>
        <begin position="1"/>
        <end position="10"/>
    </location>
</feature>
<dbReference type="SUPFAM" id="SSF48498">
    <property type="entry name" value="Tetracyclin repressor-like, C-terminal domain"/>
    <property type="match status" value="1"/>
</dbReference>
<dbReference type="OrthoDB" id="7056813at2"/>
<dbReference type="PROSITE" id="PS01081">
    <property type="entry name" value="HTH_TETR_1"/>
    <property type="match status" value="1"/>
</dbReference>
<dbReference type="GO" id="GO:0003700">
    <property type="term" value="F:DNA-binding transcription factor activity"/>
    <property type="evidence" value="ECO:0007669"/>
    <property type="project" value="TreeGrafter"/>
</dbReference>
<dbReference type="eggNOG" id="COG1309">
    <property type="taxonomic scope" value="Bacteria"/>
</dbReference>
<dbReference type="RefSeq" id="WP_025977158.1">
    <property type="nucleotide sequence ID" value="NZ_CP015614.1"/>
</dbReference>
<feature type="region of interest" description="Disordered" evidence="1">
    <location>
        <begin position="1"/>
        <end position="22"/>
    </location>
</feature>
<dbReference type="PANTHER" id="PTHR30055:SF234">
    <property type="entry name" value="HTH-TYPE TRANSCRIPTIONAL REGULATOR BETI"/>
    <property type="match status" value="1"/>
</dbReference>
<dbReference type="Gene3D" id="1.10.357.10">
    <property type="entry name" value="Tetracycline Repressor, domain 2"/>
    <property type="match status" value="1"/>
</dbReference>
<dbReference type="InterPro" id="IPR009057">
    <property type="entry name" value="Homeodomain-like_sf"/>
</dbReference>
<dbReference type="InterPro" id="IPR036271">
    <property type="entry name" value="Tet_transcr_reg_TetR-rel_C_sf"/>
</dbReference>
<protein>
    <submittedName>
        <fullName evidence="2">TetR family transcriptional regulator</fullName>
    </submittedName>
</protein>
<gene>
    <name evidence="2" type="ORF">DA69_05025</name>
</gene>
<dbReference type="InterPro" id="IPR050109">
    <property type="entry name" value="HTH-type_TetR-like_transc_reg"/>
</dbReference>
<proteinExistence type="predicted"/>
<dbReference type="InterPro" id="IPR025996">
    <property type="entry name" value="MT1864/Rv1816-like_C"/>
</dbReference>
<dbReference type="KEGG" id="bne:DA69_05025"/>
<dbReference type="STRING" id="588932.DA69_05025"/>
<dbReference type="AlphaFoldDB" id="A0A172Y4N3"/>
<dbReference type="SUPFAM" id="SSF46689">
    <property type="entry name" value="Homeodomain-like"/>
    <property type="match status" value="1"/>
</dbReference>
<sequence length="210" mass="23295">MSISTTSTSRSNRKAKGDGHERRAEILTAAERIFVESGYDGATIRKIADEVGLSSTALYMHFADKSEILNEICRNTFERLAERNRSILADTEPSLARLRRIAESYVAFGLEHPNAYRLAYLTPTAETRHGAETIAQKAGGELFEAVVSVVEDAVEQGVLRGDARIQAQVIWACVHGLVSLLITKPYFDWADREVLIRTQLDVLFNGLAAR</sequence>
<dbReference type="InterPro" id="IPR001647">
    <property type="entry name" value="HTH_TetR"/>
</dbReference>
<accession>A0A172Y4N3</accession>
<evidence type="ECO:0000256" key="1">
    <source>
        <dbReference type="SAM" id="MobiDB-lite"/>
    </source>
</evidence>
<dbReference type="PRINTS" id="PR00455">
    <property type="entry name" value="HTHTETR"/>
</dbReference>
<dbReference type="Pfam" id="PF00440">
    <property type="entry name" value="TetR_N"/>
    <property type="match status" value="1"/>
</dbReference>
<name>A0A172Y4N3_9CAUL</name>
<dbReference type="GO" id="GO:0000976">
    <property type="term" value="F:transcription cis-regulatory region binding"/>
    <property type="evidence" value="ECO:0007669"/>
    <property type="project" value="TreeGrafter"/>
</dbReference>
<keyword evidence="3" id="KW-1185">Reference proteome</keyword>
<dbReference type="Proteomes" id="UP000077603">
    <property type="component" value="Chromosome"/>
</dbReference>
<organism evidence="2 3">
    <name type="scientific">Brevundimonas naejangsanensis</name>
    <dbReference type="NCBI Taxonomy" id="588932"/>
    <lineage>
        <taxon>Bacteria</taxon>
        <taxon>Pseudomonadati</taxon>
        <taxon>Pseudomonadota</taxon>
        <taxon>Alphaproteobacteria</taxon>
        <taxon>Caulobacterales</taxon>
        <taxon>Caulobacteraceae</taxon>
        <taxon>Brevundimonas</taxon>
    </lineage>
</organism>
<dbReference type="EMBL" id="CP015614">
    <property type="protein sequence ID" value="ANF54158.1"/>
    <property type="molecule type" value="Genomic_DNA"/>
</dbReference>
<dbReference type="PROSITE" id="PS50977">
    <property type="entry name" value="HTH_TETR_2"/>
    <property type="match status" value="1"/>
</dbReference>
<evidence type="ECO:0000313" key="2">
    <source>
        <dbReference type="EMBL" id="ANF54158.1"/>
    </source>
</evidence>
<dbReference type="Pfam" id="PF13305">
    <property type="entry name" value="TetR_C_33"/>
    <property type="match status" value="1"/>
</dbReference>
<dbReference type="InterPro" id="IPR023772">
    <property type="entry name" value="DNA-bd_HTH_TetR-type_CS"/>
</dbReference>
<dbReference type="PANTHER" id="PTHR30055">
    <property type="entry name" value="HTH-TYPE TRANSCRIPTIONAL REGULATOR RUTR"/>
    <property type="match status" value="1"/>
</dbReference>